<dbReference type="GO" id="GO:0003677">
    <property type="term" value="F:DNA binding"/>
    <property type="evidence" value="ECO:0007669"/>
    <property type="project" value="UniProtKB-KW"/>
</dbReference>
<dbReference type="RefSeq" id="WP_044434891.1">
    <property type="nucleotide sequence ID" value="NZ_BJYZ01000035.1"/>
</dbReference>
<dbReference type="OrthoDB" id="9802344at2"/>
<gene>
    <name evidence="2" type="ORF">SAE02_62220</name>
</gene>
<dbReference type="EMBL" id="BJYZ01000035">
    <property type="protein sequence ID" value="GEO42074.1"/>
    <property type="molecule type" value="Genomic_DNA"/>
</dbReference>
<dbReference type="InterPro" id="IPR036390">
    <property type="entry name" value="WH_DNA-bd_sf"/>
</dbReference>
<evidence type="ECO:0000313" key="2">
    <source>
        <dbReference type="EMBL" id="GEO42074.1"/>
    </source>
</evidence>
<name>A0A512E023_9PROT</name>
<dbReference type="SUPFAM" id="SSF46785">
    <property type="entry name" value="Winged helix' DNA-binding domain"/>
    <property type="match status" value="1"/>
</dbReference>
<dbReference type="InterPro" id="IPR030489">
    <property type="entry name" value="TR_Rrf2-type_CS"/>
</dbReference>
<reference evidence="2 3" key="1">
    <citation type="submission" date="2019-07" db="EMBL/GenBank/DDBJ databases">
        <title>Whole genome shotgun sequence of Skermanella aerolata NBRC 106429.</title>
        <authorList>
            <person name="Hosoyama A."/>
            <person name="Uohara A."/>
            <person name="Ohji S."/>
            <person name="Ichikawa N."/>
        </authorList>
    </citation>
    <scope>NUCLEOTIDE SEQUENCE [LARGE SCALE GENOMIC DNA]</scope>
    <source>
        <strain evidence="2 3">NBRC 106429</strain>
    </source>
</reference>
<dbReference type="PROSITE" id="PS51197">
    <property type="entry name" value="HTH_RRF2_2"/>
    <property type="match status" value="1"/>
</dbReference>
<dbReference type="Pfam" id="PF02082">
    <property type="entry name" value="Rrf2"/>
    <property type="match status" value="1"/>
</dbReference>
<organism evidence="2 3">
    <name type="scientific">Skermanella aerolata</name>
    <dbReference type="NCBI Taxonomy" id="393310"/>
    <lineage>
        <taxon>Bacteria</taxon>
        <taxon>Pseudomonadati</taxon>
        <taxon>Pseudomonadota</taxon>
        <taxon>Alphaproteobacteria</taxon>
        <taxon>Rhodospirillales</taxon>
        <taxon>Azospirillaceae</taxon>
        <taxon>Skermanella</taxon>
    </lineage>
</organism>
<dbReference type="PROSITE" id="PS01332">
    <property type="entry name" value="HTH_RRF2_1"/>
    <property type="match status" value="1"/>
</dbReference>
<dbReference type="InterPro" id="IPR000944">
    <property type="entry name" value="Tscrpt_reg_Rrf2"/>
</dbReference>
<dbReference type="PANTHER" id="PTHR33221">
    <property type="entry name" value="WINGED HELIX-TURN-HELIX TRANSCRIPTIONAL REGULATOR, RRF2 FAMILY"/>
    <property type="match status" value="1"/>
</dbReference>
<keyword evidence="3" id="KW-1185">Reference proteome</keyword>
<dbReference type="InterPro" id="IPR036388">
    <property type="entry name" value="WH-like_DNA-bd_sf"/>
</dbReference>
<protein>
    <submittedName>
        <fullName evidence="2">Rrf2 family transcriptional regulator</fullName>
    </submittedName>
</protein>
<dbReference type="Proteomes" id="UP000321523">
    <property type="component" value="Unassembled WGS sequence"/>
</dbReference>
<dbReference type="AlphaFoldDB" id="A0A512E023"/>
<dbReference type="Gene3D" id="1.10.10.10">
    <property type="entry name" value="Winged helix-like DNA-binding domain superfamily/Winged helix DNA-binding domain"/>
    <property type="match status" value="1"/>
</dbReference>
<comment type="caution">
    <text evidence="2">The sequence shown here is derived from an EMBL/GenBank/DDBJ whole genome shotgun (WGS) entry which is preliminary data.</text>
</comment>
<evidence type="ECO:0000256" key="1">
    <source>
        <dbReference type="ARBA" id="ARBA00023125"/>
    </source>
</evidence>
<dbReference type="GO" id="GO:0005829">
    <property type="term" value="C:cytosol"/>
    <property type="evidence" value="ECO:0007669"/>
    <property type="project" value="TreeGrafter"/>
</dbReference>
<evidence type="ECO:0000313" key="3">
    <source>
        <dbReference type="Proteomes" id="UP000321523"/>
    </source>
</evidence>
<dbReference type="NCBIfam" id="TIGR00738">
    <property type="entry name" value="rrf2_super"/>
    <property type="match status" value="1"/>
</dbReference>
<dbReference type="GO" id="GO:0003700">
    <property type="term" value="F:DNA-binding transcription factor activity"/>
    <property type="evidence" value="ECO:0007669"/>
    <property type="project" value="TreeGrafter"/>
</dbReference>
<sequence>MLSQKAKYALQALLVLADLKEGESLMISDIAERQRLPKRFLEQILLDLKHQGVVQSWRGKNGGYALLKPADKVTFGEIVRIVDGPLAPLPCLSRMAYRRCEDCVSEEKCAVRRVFAGVHEATTQILDNMTLSAALAGDGVPARELLRSVG</sequence>
<keyword evidence="1" id="KW-0238">DNA-binding</keyword>
<proteinExistence type="predicted"/>
<accession>A0A512E023</accession>
<dbReference type="PANTHER" id="PTHR33221:SF5">
    <property type="entry name" value="HTH-TYPE TRANSCRIPTIONAL REGULATOR ISCR"/>
    <property type="match status" value="1"/>
</dbReference>